<name>A0A7R6PDD9_9BACT</name>
<keyword evidence="2" id="KW-1133">Transmembrane helix</keyword>
<dbReference type="Proteomes" id="UP000595564">
    <property type="component" value="Chromosome"/>
</dbReference>
<evidence type="ECO:0000256" key="1">
    <source>
        <dbReference type="ARBA" id="ARBA00022481"/>
    </source>
</evidence>
<dbReference type="GO" id="GO:0043683">
    <property type="term" value="P:type IV pilus assembly"/>
    <property type="evidence" value="ECO:0007669"/>
    <property type="project" value="InterPro"/>
</dbReference>
<proteinExistence type="predicted"/>
<dbReference type="PROSITE" id="PS00409">
    <property type="entry name" value="PROKAR_NTER_METHYL"/>
    <property type="match status" value="1"/>
</dbReference>
<evidence type="ECO:0008006" key="5">
    <source>
        <dbReference type="Google" id="ProtNLM"/>
    </source>
</evidence>
<dbReference type="PANTHER" id="PTHR30093:SF47">
    <property type="entry name" value="TYPE IV PILUS NON-CORE MINOR PILIN PILE"/>
    <property type="match status" value="1"/>
</dbReference>
<dbReference type="EMBL" id="AP017470">
    <property type="protein sequence ID" value="BBB31684.1"/>
    <property type="molecule type" value="Genomic_DNA"/>
</dbReference>
<dbReference type="SUPFAM" id="SSF54523">
    <property type="entry name" value="Pili subunits"/>
    <property type="match status" value="1"/>
</dbReference>
<organism evidence="3 4">
    <name type="scientific">Thermotomaculum hydrothermale</name>
    <dbReference type="NCBI Taxonomy" id="981385"/>
    <lineage>
        <taxon>Bacteria</taxon>
        <taxon>Pseudomonadati</taxon>
        <taxon>Acidobacteriota</taxon>
        <taxon>Holophagae</taxon>
        <taxon>Thermotomaculales</taxon>
        <taxon>Thermotomaculaceae</taxon>
        <taxon>Thermotomaculum</taxon>
    </lineage>
</organism>
<evidence type="ECO:0000256" key="2">
    <source>
        <dbReference type="SAM" id="Phobius"/>
    </source>
</evidence>
<evidence type="ECO:0000313" key="4">
    <source>
        <dbReference type="Proteomes" id="UP000595564"/>
    </source>
</evidence>
<dbReference type="Gene3D" id="3.30.700.10">
    <property type="entry name" value="Glycoprotein, Type 4 Pilin"/>
    <property type="match status" value="1"/>
</dbReference>
<protein>
    <recommendedName>
        <fullName evidence="5">Prepilin-type N-terminal cleavage/methylation domain-containing protein</fullName>
    </recommendedName>
</protein>
<dbReference type="InterPro" id="IPR012902">
    <property type="entry name" value="N_methyl_site"/>
</dbReference>
<keyword evidence="2" id="KW-0812">Transmembrane</keyword>
<dbReference type="KEGG" id="thyd:TTHT_0030"/>
<keyword evidence="2" id="KW-0472">Membrane</keyword>
<dbReference type="PANTHER" id="PTHR30093">
    <property type="entry name" value="GENERAL SECRETION PATHWAY PROTEIN G"/>
    <property type="match status" value="1"/>
</dbReference>
<dbReference type="InterPro" id="IPR045584">
    <property type="entry name" value="Pilin-like"/>
</dbReference>
<dbReference type="NCBIfam" id="TIGR02532">
    <property type="entry name" value="IV_pilin_GFxxxE"/>
    <property type="match status" value="1"/>
</dbReference>
<dbReference type="PRINTS" id="PR00813">
    <property type="entry name" value="BCTERIALGSPG"/>
</dbReference>
<reference evidence="3 4" key="1">
    <citation type="journal article" date="2012" name="Extremophiles">
        <title>Thermotomaculum hydrothermale gen. nov., sp. nov., a novel heterotrophic thermophile within the phylum Acidobacteria from a deep-sea hydrothermal vent chimney in the Southern Okinawa Trough.</title>
        <authorList>
            <person name="Izumi H."/>
            <person name="Nunoura T."/>
            <person name="Miyazaki M."/>
            <person name="Mino S."/>
            <person name="Toki T."/>
            <person name="Takai K."/>
            <person name="Sako Y."/>
            <person name="Sawabe T."/>
            <person name="Nakagawa S."/>
        </authorList>
    </citation>
    <scope>NUCLEOTIDE SEQUENCE [LARGE SCALE GENOMIC DNA]</scope>
    <source>
        <strain evidence="3 4">AC55</strain>
    </source>
</reference>
<dbReference type="Pfam" id="PF07963">
    <property type="entry name" value="N_methyl"/>
    <property type="match status" value="1"/>
</dbReference>
<dbReference type="RefSeq" id="WP_201328014.1">
    <property type="nucleotide sequence ID" value="NZ_AP017470.1"/>
</dbReference>
<keyword evidence="4" id="KW-1185">Reference proteome</keyword>
<evidence type="ECO:0000313" key="3">
    <source>
        <dbReference type="EMBL" id="BBB31684.1"/>
    </source>
</evidence>
<gene>
    <name evidence="3" type="ORF">TTHT_0030</name>
</gene>
<dbReference type="GO" id="GO:0015628">
    <property type="term" value="P:protein secretion by the type II secretion system"/>
    <property type="evidence" value="ECO:0007669"/>
    <property type="project" value="InterPro"/>
</dbReference>
<sequence>MKRKGFTLVELLVVVAVIGILAAIAIPAYMGVQTRTRREAAVTDLQNLASAMELYYQEHNRYAPSDGTITDLEEIKDLYRAFRPGTNRFTYTVTVSNGGQDYLIEVAGDFGQYSKVTMDQNGTVQWHE</sequence>
<keyword evidence="1" id="KW-0488">Methylation</keyword>
<dbReference type="Pfam" id="PF16732">
    <property type="entry name" value="ComP_DUS"/>
    <property type="match status" value="1"/>
</dbReference>
<dbReference type="AlphaFoldDB" id="A0A7R6PDD9"/>
<accession>A0A7R6PDD9</accession>
<dbReference type="InterPro" id="IPR000983">
    <property type="entry name" value="Bac_GSPG_pilin"/>
</dbReference>
<feature type="transmembrane region" description="Helical" evidence="2">
    <location>
        <begin position="6"/>
        <end position="29"/>
    </location>
</feature>
<dbReference type="InterPro" id="IPR031982">
    <property type="entry name" value="PilE-like"/>
</dbReference>
<dbReference type="GO" id="GO:0015627">
    <property type="term" value="C:type II protein secretion system complex"/>
    <property type="evidence" value="ECO:0007669"/>
    <property type="project" value="InterPro"/>
</dbReference>